<evidence type="ECO:0000313" key="4">
    <source>
        <dbReference type="EMBL" id="AEO50744.1"/>
    </source>
</evidence>
<organism evidence="4">
    <name type="scientific">Biomphalaria glabrata</name>
    <name type="common">Bloodfluke planorb</name>
    <name type="synonym">Freshwater snail</name>
    <dbReference type="NCBI Taxonomy" id="6526"/>
    <lineage>
        <taxon>Eukaryota</taxon>
        <taxon>Metazoa</taxon>
        <taxon>Spiralia</taxon>
        <taxon>Lophotrochozoa</taxon>
        <taxon>Mollusca</taxon>
        <taxon>Gastropoda</taxon>
        <taxon>Heterobranchia</taxon>
        <taxon>Euthyneura</taxon>
        <taxon>Panpulmonata</taxon>
        <taxon>Hygrophila</taxon>
        <taxon>Lymnaeoidea</taxon>
        <taxon>Planorbidae</taxon>
        <taxon>Biomphalaria</taxon>
    </lineage>
</organism>
<dbReference type="PANTHER" id="PTHR19143">
    <property type="entry name" value="FIBRINOGEN/TENASCIN/ANGIOPOEITIN"/>
    <property type="match status" value="1"/>
</dbReference>
<dbReference type="VEuPathDB" id="VectorBase:BGLB014428"/>
<dbReference type="PROSITE" id="PS51406">
    <property type="entry name" value="FIBRINOGEN_C_2"/>
    <property type="match status" value="1"/>
</dbReference>
<dbReference type="InterPro" id="IPR002181">
    <property type="entry name" value="Fibrinogen_a/b/g_C_dom"/>
</dbReference>
<feature type="signal peptide" evidence="2">
    <location>
        <begin position="1"/>
        <end position="20"/>
    </location>
</feature>
<feature type="chain" id="PRO_5003446766" evidence="2">
    <location>
        <begin position="21"/>
        <end position="421"/>
    </location>
</feature>
<name>G3LHF7_BIOGL</name>
<dbReference type="InterPro" id="IPR050373">
    <property type="entry name" value="Fibrinogen_C-term_domain"/>
</dbReference>
<evidence type="ECO:0000256" key="1">
    <source>
        <dbReference type="ARBA" id="ARBA00023157"/>
    </source>
</evidence>
<proteinExistence type="predicted"/>
<accession>G3LHF7</accession>
<keyword evidence="1" id="KW-1015">Disulfide bond</keyword>
<dbReference type="InterPro" id="IPR014716">
    <property type="entry name" value="Fibrinogen_a/b/g_C_1"/>
</dbReference>
<dbReference type="InterPro" id="IPR020837">
    <property type="entry name" value="Fibrinogen_CS"/>
</dbReference>
<reference evidence="4" key="1">
    <citation type="journal article" date="2010" name="Proc. Natl. Acad. Sci. U.S.A.">
        <title>Role for a somatically diversified lectin in resistance of an invertebrate to parasite infection.</title>
        <authorList>
            <person name="Hanington P.C."/>
            <person name="Forys M.A."/>
            <person name="Dragoo J.W."/>
            <person name="Zhang S.M."/>
            <person name="Adema C.M."/>
            <person name="Loker E.S."/>
        </authorList>
    </citation>
    <scope>NUCLEOTIDE SEQUENCE</scope>
    <source>
        <strain evidence="4">BB02</strain>
    </source>
</reference>
<dbReference type="SUPFAM" id="SSF56496">
    <property type="entry name" value="Fibrinogen C-terminal domain-like"/>
    <property type="match status" value="1"/>
</dbReference>
<dbReference type="AlphaFoldDB" id="G3LHF7"/>
<evidence type="ECO:0000259" key="3">
    <source>
        <dbReference type="PROSITE" id="PS51406"/>
    </source>
</evidence>
<dbReference type="Gene3D" id="3.90.215.10">
    <property type="entry name" value="Gamma Fibrinogen, chain A, domain 1"/>
    <property type="match status" value="1"/>
</dbReference>
<evidence type="ECO:0000256" key="2">
    <source>
        <dbReference type="SAM" id="SignalP"/>
    </source>
</evidence>
<keyword evidence="2" id="KW-0732">Signal</keyword>
<feature type="domain" description="Fibrinogen C-terminal" evidence="3">
    <location>
        <begin position="212"/>
        <end position="421"/>
    </location>
</feature>
<sequence>MGALILQVILCAFIVPVISSRPKLKFSGNAEIIKEFIEPLILSCSLKSFNNETNEHLKVHIMFIQHETNGVISTISKDQAVAVSADQSSTHAHGKIYNKDLQDSYLQVIWKNPKISESGKYFCLAYAKNSTGQDSVFQSTVTIKVLKPKADDLVQVLGQLLKRVDTLEQLLEGNETKLRGQDDRNVQITQKFSGLEALNLQRVNADNILISTTHKTPFTSCRDVNSSDERVVVTLASEQKVMCDTKTDGGGWIIIQRRIMGYVDFYRGWKEYRDGFGDYNIGEFYLGNENIHQLTSKKPHELRIDLEFDNENYFAQYSSFLLLGEEDLYKLQIGDYSGNAGDSLAYQKNMSFSTYDRDNDNASGENCAVSYSGAWWYNACHMSNLNGDWGNDAYGKGVNWDGVTGLHDSVVFSEMKLRELD</sequence>
<dbReference type="PANTHER" id="PTHR19143:SF458">
    <property type="entry name" value="FIBRINOGEN C-TERMINAL DOMAIN-CONTAINING PROTEIN-RELATED"/>
    <property type="match status" value="1"/>
</dbReference>
<dbReference type="Pfam" id="PF00147">
    <property type="entry name" value="Fibrinogen_C"/>
    <property type="match status" value="1"/>
</dbReference>
<dbReference type="EMBL" id="JN382156">
    <property type="protein sequence ID" value="AEO50744.1"/>
    <property type="molecule type" value="Genomic_DNA"/>
</dbReference>
<reference evidence="4" key="2">
    <citation type="submission" date="2011-07" db="EMBL/GenBank/DDBJ databases">
        <title>Sequence of Biomphalaria glabrata (BB02 strain) BAC clone BB_BGa-125N1.</title>
        <authorList>
            <person name="Adema C.M."/>
            <person name="Lun C.M."/>
            <person name="Madrid T.M."/>
        </authorList>
    </citation>
    <scope>NUCLEOTIDE SEQUENCE</scope>
    <source>
        <strain evidence="4">BB02</strain>
    </source>
</reference>
<dbReference type="SMART" id="SM00186">
    <property type="entry name" value="FBG"/>
    <property type="match status" value="1"/>
</dbReference>
<dbReference type="PROSITE" id="PS00514">
    <property type="entry name" value="FIBRINOGEN_C_1"/>
    <property type="match status" value="1"/>
</dbReference>
<dbReference type="GO" id="GO:0005615">
    <property type="term" value="C:extracellular space"/>
    <property type="evidence" value="ECO:0007669"/>
    <property type="project" value="TreeGrafter"/>
</dbReference>
<dbReference type="VEuPathDB" id="VectorBase:BGLAX_041824"/>
<protein>
    <submittedName>
        <fullName evidence="4">Fibrinogen-related protein 14.1</fullName>
    </submittedName>
</protein>
<dbReference type="InterPro" id="IPR036056">
    <property type="entry name" value="Fibrinogen-like_C"/>
</dbReference>
<dbReference type="CDD" id="cd00087">
    <property type="entry name" value="FReD"/>
    <property type="match status" value="1"/>
</dbReference>